<dbReference type="RefSeq" id="XP_040786815.1">
    <property type="nucleotide sequence ID" value="XM_040926886.1"/>
</dbReference>
<dbReference type="EMBL" id="ML976617">
    <property type="protein sequence ID" value="KAF1844252.1"/>
    <property type="molecule type" value="Genomic_DNA"/>
</dbReference>
<dbReference type="InterPro" id="IPR001878">
    <property type="entry name" value="Znf_CCHC"/>
</dbReference>
<dbReference type="Proteomes" id="UP000800039">
    <property type="component" value="Unassembled WGS sequence"/>
</dbReference>
<dbReference type="OrthoDB" id="4419870at2759"/>
<dbReference type="GeneID" id="63844138"/>
<name>A0A9P4L7E8_9PLEO</name>
<accession>A0A9P4L7E8</accession>
<evidence type="ECO:0000259" key="1">
    <source>
        <dbReference type="SMART" id="SM00343"/>
    </source>
</evidence>
<gene>
    <name evidence="2" type="ORF">K460DRAFT_161176</name>
</gene>
<comment type="caution">
    <text evidence="2">The sequence shown here is derived from an EMBL/GenBank/DDBJ whole genome shotgun (WGS) entry which is preliminary data.</text>
</comment>
<proteinExistence type="predicted"/>
<feature type="domain" description="CCHC-type" evidence="1">
    <location>
        <begin position="28"/>
        <end position="44"/>
    </location>
</feature>
<dbReference type="SMART" id="SM00343">
    <property type="entry name" value="ZnF_C2HC"/>
    <property type="match status" value="2"/>
</dbReference>
<dbReference type="InterPro" id="IPR036875">
    <property type="entry name" value="Znf_CCHC_sf"/>
</dbReference>
<organism evidence="2 3">
    <name type="scientific">Cucurbitaria berberidis CBS 394.84</name>
    <dbReference type="NCBI Taxonomy" id="1168544"/>
    <lineage>
        <taxon>Eukaryota</taxon>
        <taxon>Fungi</taxon>
        <taxon>Dikarya</taxon>
        <taxon>Ascomycota</taxon>
        <taxon>Pezizomycotina</taxon>
        <taxon>Dothideomycetes</taxon>
        <taxon>Pleosporomycetidae</taxon>
        <taxon>Pleosporales</taxon>
        <taxon>Pleosporineae</taxon>
        <taxon>Cucurbitariaceae</taxon>
        <taxon>Cucurbitaria</taxon>
    </lineage>
</organism>
<sequence>MRSDTTTPSTMPTIQYIPSSVNGATWEFCRYCKKVGHHFHDCKNLKKVLCFRCERRDHFHDDCAEEIRDGNPRFDKVPETIQEFLVQRDAWQTRCAIMFELLKENGFEAAAVDLRDRSPLFFHGPKTLDEALNQRKAWRTHCTTIFRTIKDHGIQGGATDAITTAYLY</sequence>
<evidence type="ECO:0000313" key="3">
    <source>
        <dbReference type="Proteomes" id="UP000800039"/>
    </source>
</evidence>
<dbReference type="AlphaFoldDB" id="A0A9P4L7E8"/>
<keyword evidence="3" id="KW-1185">Reference proteome</keyword>
<dbReference type="Gene3D" id="4.10.60.10">
    <property type="entry name" value="Zinc finger, CCHC-type"/>
    <property type="match status" value="1"/>
</dbReference>
<dbReference type="GO" id="GO:0003676">
    <property type="term" value="F:nucleic acid binding"/>
    <property type="evidence" value="ECO:0007669"/>
    <property type="project" value="InterPro"/>
</dbReference>
<feature type="domain" description="CCHC-type" evidence="1">
    <location>
        <begin position="49"/>
        <end position="65"/>
    </location>
</feature>
<protein>
    <recommendedName>
        <fullName evidence="1">CCHC-type domain-containing protein</fullName>
    </recommendedName>
</protein>
<dbReference type="SUPFAM" id="SSF57756">
    <property type="entry name" value="Retrovirus zinc finger-like domains"/>
    <property type="match status" value="1"/>
</dbReference>
<evidence type="ECO:0000313" key="2">
    <source>
        <dbReference type="EMBL" id="KAF1844252.1"/>
    </source>
</evidence>
<reference evidence="2" key="1">
    <citation type="submission" date="2020-01" db="EMBL/GenBank/DDBJ databases">
        <authorList>
            <consortium name="DOE Joint Genome Institute"/>
            <person name="Haridas S."/>
            <person name="Albert R."/>
            <person name="Binder M."/>
            <person name="Bloem J."/>
            <person name="Labutti K."/>
            <person name="Salamov A."/>
            <person name="Andreopoulos B."/>
            <person name="Baker S.E."/>
            <person name="Barry K."/>
            <person name="Bills G."/>
            <person name="Bluhm B.H."/>
            <person name="Cannon C."/>
            <person name="Castanera R."/>
            <person name="Culley D.E."/>
            <person name="Daum C."/>
            <person name="Ezra D."/>
            <person name="Gonzalez J.B."/>
            <person name="Henrissat B."/>
            <person name="Kuo A."/>
            <person name="Liang C."/>
            <person name="Lipzen A."/>
            <person name="Lutzoni F."/>
            <person name="Magnuson J."/>
            <person name="Mondo S."/>
            <person name="Nolan M."/>
            <person name="Ohm R."/>
            <person name="Pangilinan J."/>
            <person name="Park H.-J."/>
            <person name="Ramirez L."/>
            <person name="Alfaro M."/>
            <person name="Sun H."/>
            <person name="Tritt A."/>
            <person name="Yoshinaga Y."/>
            <person name="Zwiers L.-H."/>
            <person name="Turgeon B.G."/>
            <person name="Goodwin S.B."/>
            <person name="Spatafora J.W."/>
            <person name="Crous P.W."/>
            <person name="Grigoriev I.V."/>
        </authorList>
    </citation>
    <scope>NUCLEOTIDE SEQUENCE</scope>
    <source>
        <strain evidence="2">CBS 394.84</strain>
    </source>
</reference>
<dbReference type="GO" id="GO:0008270">
    <property type="term" value="F:zinc ion binding"/>
    <property type="evidence" value="ECO:0007669"/>
    <property type="project" value="InterPro"/>
</dbReference>